<evidence type="ECO:0000256" key="1">
    <source>
        <dbReference type="SAM" id="MobiDB-lite"/>
    </source>
</evidence>
<dbReference type="Proteomes" id="UP001054902">
    <property type="component" value="Unassembled WGS sequence"/>
</dbReference>
<keyword evidence="3" id="KW-1185">Reference proteome</keyword>
<gene>
    <name evidence="2" type="ORF">CTEN210_06128</name>
</gene>
<name>A0AAD3H3V8_9STRA</name>
<dbReference type="AlphaFoldDB" id="A0AAD3H3V8"/>
<evidence type="ECO:0000313" key="3">
    <source>
        <dbReference type="Proteomes" id="UP001054902"/>
    </source>
</evidence>
<evidence type="ECO:0000313" key="2">
    <source>
        <dbReference type="EMBL" id="GFH49652.1"/>
    </source>
</evidence>
<dbReference type="EMBL" id="BLLK01000038">
    <property type="protein sequence ID" value="GFH49652.1"/>
    <property type="molecule type" value="Genomic_DNA"/>
</dbReference>
<sequence length="823" mass="89892">MKLSFDDLNGPSGNDGLKELNGKKLLNLLKSLEKCYQNETDACEIESEIVDELKQMSALFEQYGLFSPADRKEKLSSVSAPSAGTKKRKRGGGSGNSGKISSILNVDGGGNTSEEAYVISNLCRVLIPTGSKGQIYSAAIIAACAAVLDCICQYCIHNFAQAANLETDMIVSIASNLISGLAKTIKAMMNESQHELAITACLNCAKRVMIVSNLKLSRNATVIASIKAVAEDILFDNRNDAVDGTESMEAAASLIATIPIVGNANGVTSIQLWSETVKEKTKELSGILCSFFPLVKKFRKGKQASVQLDSELIKTIQSSVISQADRVMIFMSKIRGIVSILSHLLEMDGYDLSNVDSGASLPLALLLDALEQLLHFSNIAETRYLATKSKLRDVSVEGGLLSASSAVLVANSVKYLGFALLEAICSMLTTSSLQYGKRLLELSLLNLQQSSSLALKRVIDPSSFTERNSDKKWCHRSIILRMKSVETFTLLLQRLGPNASVAQNDIFTKSLAFVAGNILEQINIDEDIAEREAVTGTQKQRIELLSKCFDCLSTTLSVCGGFLSIENRELIESICSRSLTDFDMNFNECALIKISILKLGASCMSTPWPDGAASGLTQSLLQYAMPMRCDRDTAVSSMAFTTVGVCNLSLSPRAPPLIIVSRTKESDDSMTRHKKFFSMSSMDEGMQSAQEDILRSKIASKEKKELKRKQKQEADERKKIEKEERMKTKEEAKSSLSHFEEKPTKVESDDASPDKVEKEIHSAEVEKVIHESDHDMGEASSGSDDNDDKEEAAPEKMADDESEDDDDDFPPIIDCGPDEDDDL</sequence>
<organism evidence="2 3">
    <name type="scientific">Chaetoceros tenuissimus</name>
    <dbReference type="NCBI Taxonomy" id="426638"/>
    <lineage>
        <taxon>Eukaryota</taxon>
        <taxon>Sar</taxon>
        <taxon>Stramenopiles</taxon>
        <taxon>Ochrophyta</taxon>
        <taxon>Bacillariophyta</taxon>
        <taxon>Coscinodiscophyceae</taxon>
        <taxon>Chaetocerotophycidae</taxon>
        <taxon>Chaetocerotales</taxon>
        <taxon>Chaetocerotaceae</taxon>
        <taxon>Chaetoceros</taxon>
    </lineage>
</organism>
<accession>A0AAD3H3V8</accession>
<proteinExistence type="predicted"/>
<feature type="region of interest" description="Disordered" evidence="1">
    <location>
        <begin position="700"/>
        <end position="823"/>
    </location>
</feature>
<feature type="compositionally biased region" description="Basic and acidic residues" evidence="1">
    <location>
        <begin position="700"/>
        <end position="777"/>
    </location>
</feature>
<reference evidence="2 3" key="1">
    <citation type="journal article" date="2021" name="Sci. Rep.">
        <title>The genome of the diatom Chaetoceros tenuissimus carries an ancient integrated fragment of an extant virus.</title>
        <authorList>
            <person name="Hongo Y."/>
            <person name="Kimura K."/>
            <person name="Takaki Y."/>
            <person name="Yoshida Y."/>
            <person name="Baba S."/>
            <person name="Kobayashi G."/>
            <person name="Nagasaki K."/>
            <person name="Hano T."/>
            <person name="Tomaru Y."/>
        </authorList>
    </citation>
    <scope>NUCLEOTIDE SEQUENCE [LARGE SCALE GENOMIC DNA]</scope>
    <source>
        <strain evidence="2 3">NIES-3715</strain>
    </source>
</reference>
<protein>
    <submittedName>
        <fullName evidence="2">Uncharacterized protein</fullName>
    </submittedName>
</protein>
<feature type="region of interest" description="Disordered" evidence="1">
    <location>
        <begin position="76"/>
        <end position="98"/>
    </location>
</feature>
<feature type="compositionally biased region" description="Acidic residues" evidence="1">
    <location>
        <begin position="800"/>
        <end position="809"/>
    </location>
</feature>
<comment type="caution">
    <text evidence="2">The sequence shown here is derived from an EMBL/GenBank/DDBJ whole genome shotgun (WGS) entry which is preliminary data.</text>
</comment>